<name>A0A383EIW3_9ZZZZ</name>
<dbReference type="InterPro" id="IPR019734">
    <property type="entry name" value="TPR_rpt"/>
</dbReference>
<dbReference type="AlphaFoldDB" id="A0A383EIW3"/>
<proteinExistence type="predicted"/>
<protein>
    <recommendedName>
        <fullName evidence="2">MalT-like TPR region domain-containing protein</fullName>
    </recommendedName>
</protein>
<feature type="non-terminal residue" evidence="1">
    <location>
        <position position="1"/>
    </location>
</feature>
<dbReference type="InterPro" id="IPR011990">
    <property type="entry name" value="TPR-like_helical_dom_sf"/>
</dbReference>
<gene>
    <name evidence="1" type="ORF">METZ01_LOCUS509686</name>
</gene>
<dbReference type="Gene3D" id="1.25.40.10">
    <property type="entry name" value="Tetratricopeptide repeat domain"/>
    <property type="match status" value="2"/>
</dbReference>
<dbReference type="SUPFAM" id="SSF48452">
    <property type="entry name" value="TPR-like"/>
    <property type="match status" value="1"/>
</dbReference>
<accession>A0A383EIW3</accession>
<reference evidence="1" key="1">
    <citation type="submission" date="2018-05" db="EMBL/GenBank/DDBJ databases">
        <authorList>
            <person name="Lanie J.A."/>
            <person name="Ng W.-L."/>
            <person name="Kazmierczak K.M."/>
            <person name="Andrzejewski T.M."/>
            <person name="Davidsen T.M."/>
            <person name="Wayne K.J."/>
            <person name="Tettelin H."/>
            <person name="Glass J.I."/>
            <person name="Rusch D."/>
            <person name="Podicherti R."/>
            <person name="Tsui H.-C.T."/>
            <person name="Winkler M.E."/>
        </authorList>
    </citation>
    <scope>NUCLEOTIDE SEQUENCE</scope>
</reference>
<sequence length="230" mass="25596">KAQLARYGLGLSQFALKQYDKAVGEFLKLINEPKLDSKIERGRLTLLHAQCLLYGGKKEEAQARLVAAASNLPPGVHQTGAIAAVADLFFGQNDWQKTVTWARKVQTVKSGNAQRLRAGYQEGYALFKLEKFAEAIAGLEKTRTLATTAKSETWVTRINYLLSECHAANKSLDKAEVALQTALANLRGPSAIDAQYRLGTIKFRQSKWIEAQADFENFLRDNKKPEKEDP</sequence>
<organism evidence="1">
    <name type="scientific">marine metagenome</name>
    <dbReference type="NCBI Taxonomy" id="408172"/>
    <lineage>
        <taxon>unclassified sequences</taxon>
        <taxon>metagenomes</taxon>
        <taxon>ecological metagenomes</taxon>
    </lineage>
</organism>
<feature type="non-terminal residue" evidence="1">
    <location>
        <position position="230"/>
    </location>
</feature>
<dbReference type="EMBL" id="UINC01226373">
    <property type="protein sequence ID" value="SVE56832.1"/>
    <property type="molecule type" value="Genomic_DNA"/>
</dbReference>
<evidence type="ECO:0000313" key="1">
    <source>
        <dbReference type="EMBL" id="SVE56832.1"/>
    </source>
</evidence>
<dbReference type="Pfam" id="PF13174">
    <property type="entry name" value="TPR_6"/>
    <property type="match status" value="1"/>
</dbReference>
<evidence type="ECO:0008006" key="2">
    <source>
        <dbReference type="Google" id="ProtNLM"/>
    </source>
</evidence>